<dbReference type="SUPFAM" id="SSF55729">
    <property type="entry name" value="Acyl-CoA N-acyltransferases (Nat)"/>
    <property type="match status" value="1"/>
</dbReference>
<dbReference type="PROSITE" id="PS51186">
    <property type="entry name" value="GNAT"/>
    <property type="match status" value="1"/>
</dbReference>
<proteinExistence type="predicted"/>
<dbReference type="Proteomes" id="UP000241421">
    <property type="component" value="Unassembled WGS sequence"/>
</dbReference>
<gene>
    <name evidence="4" type="ORF">C7C56_027210</name>
</gene>
<dbReference type="InterPro" id="IPR000182">
    <property type="entry name" value="GNAT_dom"/>
</dbReference>
<dbReference type="NCBIfam" id="NF040504">
    <property type="entry name" value="resist_ArsN1b"/>
    <property type="match status" value="1"/>
</dbReference>
<sequence length="198" mass="21547">MRRPASATENRTNDKLFPATIGRPILSIRNATGGDAAAIAAIYNHYVLQTPISFEEQAVADDDMAQRVAGVQEKGLPWIVWETNGVIVGYAYATPWRVRHAYRFSVETSVYLMHGKAGQGMGAHLYRTLLARLAEGGYRLAIGGIALPNEASIALHEKMGYQKAAHFKGVGFKFDRWIDVGYWQIALGEAGAASPPAA</sequence>
<evidence type="ECO:0000313" key="4">
    <source>
        <dbReference type="EMBL" id="PWF39123.1"/>
    </source>
</evidence>
<reference evidence="4 5" key="1">
    <citation type="submission" date="2018-04" db="EMBL/GenBank/DDBJ databases">
        <title>Massilia violaceinigra sp. nov., a novel purple-pigmented bacterium isolated from Tianshan glacier, Xinjiang, China.</title>
        <authorList>
            <person name="Wang H."/>
        </authorList>
    </citation>
    <scope>NUCLEOTIDE SEQUENCE [LARGE SCALE GENOMIC DNA]</scope>
    <source>
        <strain evidence="4 5">B448-2</strain>
    </source>
</reference>
<accession>A0A2U2H952</accession>
<keyword evidence="5" id="KW-1185">Reference proteome</keyword>
<dbReference type="PANTHER" id="PTHR43072">
    <property type="entry name" value="N-ACETYLTRANSFERASE"/>
    <property type="match status" value="1"/>
</dbReference>
<dbReference type="AlphaFoldDB" id="A0A2U2H952"/>
<dbReference type="OrthoDB" id="5459937at2"/>
<dbReference type="GO" id="GO:0016747">
    <property type="term" value="F:acyltransferase activity, transferring groups other than amino-acyl groups"/>
    <property type="evidence" value="ECO:0007669"/>
    <property type="project" value="InterPro"/>
</dbReference>
<dbReference type="Gene3D" id="3.40.630.30">
    <property type="match status" value="1"/>
</dbReference>
<dbReference type="EMBL" id="PXWF02000342">
    <property type="protein sequence ID" value="PWF39123.1"/>
    <property type="molecule type" value="Genomic_DNA"/>
</dbReference>
<name>A0A2U2H952_9BURK</name>
<dbReference type="PANTHER" id="PTHR43072:SF23">
    <property type="entry name" value="UPF0039 PROTEIN C11D3.02C"/>
    <property type="match status" value="1"/>
</dbReference>
<comment type="caution">
    <text evidence="4">The sequence shown here is derived from an EMBL/GenBank/DDBJ whole genome shotgun (WGS) entry which is preliminary data.</text>
</comment>
<feature type="domain" description="N-acetyltransferase" evidence="3">
    <location>
        <begin position="26"/>
        <end position="188"/>
    </location>
</feature>
<evidence type="ECO:0000256" key="1">
    <source>
        <dbReference type="ARBA" id="ARBA00022679"/>
    </source>
</evidence>
<dbReference type="Pfam" id="PF13420">
    <property type="entry name" value="Acetyltransf_4"/>
    <property type="match status" value="1"/>
</dbReference>
<dbReference type="InterPro" id="IPR016181">
    <property type="entry name" value="Acyl_CoA_acyltransferase"/>
</dbReference>
<evidence type="ECO:0000259" key="3">
    <source>
        <dbReference type="PROSITE" id="PS51186"/>
    </source>
</evidence>
<protein>
    <submittedName>
        <fullName evidence="4">N-acetyltransferase</fullName>
    </submittedName>
</protein>
<evidence type="ECO:0000313" key="5">
    <source>
        <dbReference type="Proteomes" id="UP000241421"/>
    </source>
</evidence>
<organism evidence="4 5">
    <name type="scientific">Massilia glaciei</name>
    <dbReference type="NCBI Taxonomy" id="1524097"/>
    <lineage>
        <taxon>Bacteria</taxon>
        <taxon>Pseudomonadati</taxon>
        <taxon>Pseudomonadota</taxon>
        <taxon>Betaproteobacteria</taxon>
        <taxon>Burkholderiales</taxon>
        <taxon>Oxalobacteraceae</taxon>
        <taxon>Telluria group</taxon>
        <taxon>Massilia</taxon>
    </lineage>
</organism>
<keyword evidence="2" id="KW-0012">Acyltransferase</keyword>
<evidence type="ECO:0000256" key="2">
    <source>
        <dbReference type="ARBA" id="ARBA00023315"/>
    </source>
</evidence>
<keyword evidence="1 4" id="KW-0808">Transferase</keyword>